<evidence type="ECO:0000256" key="5">
    <source>
        <dbReference type="ARBA" id="ARBA00022777"/>
    </source>
</evidence>
<keyword evidence="9" id="KW-1185">Reference proteome</keyword>
<evidence type="ECO:0000256" key="2">
    <source>
        <dbReference type="ARBA" id="ARBA00012104"/>
    </source>
</evidence>
<comment type="similarity">
    <text evidence="1">Belongs to the pyridoxine kinase family.</text>
</comment>
<keyword evidence="3" id="KW-0808">Transferase</keyword>
<evidence type="ECO:0000259" key="7">
    <source>
        <dbReference type="Pfam" id="PF08543"/>
    </source>
</evidence>
<dbReference type="PANTHER" id="PTHR10534:SF2">
    <property type="entry name" value="PYRIDOXAL KINASE"/>
    <property type="match status" value="1"/>
</dbReference>
<sequence>MMLSGYIPGAEAVASVGNIGKELKNKNKGTPGSFFWVLDPVMGDNGKIYVAEDVVPAYKELIEHADLILPNQFEAELLSEVKIVDMESLNTAIQALHDKYRIPHVIITSVNFSPPGQPPSHLSVIGSSMTSIGKARLFKITFPSIDCYFCGTGDMFGALVTARMREAVQSVPGLINRANWLSDDTVSAAQLPLARAAEKVLASMHEVLTKTRDAMPGIIERTRARLTEEKRVNRKGERQITSKASELQLVQNLDVLRSPGVQFKAQQI</sequence>
<comment type="caution">
    <text evidence="8">The sequence shown here is derived from an EMBL/GenBank/DDBJ whole genome shotgun (WGS) entry which is preliminary data.</text>
</comment>
<protein>
    <recommendedName>
        <fullName evidence="2">pyridoxal kinase</fullName>
        <ecNumber evidence="2">2.7.1.35</ecNumber>
    </recommendedName>
</protein>
<evidence type="ECO:0000313" key="9">
    <source>
        <dbReference type="Proteomes" id="UP000031186"/>
    </source>
</evidence>
<dbReference type="SUPFAM" id="SSF53613">
    <property type="entry name" value="Ribokinase-like"/>
    <property type="match status" value="1"/>
</dbReference>
<evidence type="ECO:0000256" key="4">
    <source>
        <dbReference type="ARBA" id="ARBA00022741"/>
    </source>
</evidence>
<dbReference type="PANTHER" id="PTHR10534">
    <property type="entry name" value="PYRIDOXAL KINASE"/>
    <property type="match status" value="1"/>
</dbReference>
<keyword evidence="4" id="KW-0547">Nucleotide-binding</keyword>
<dbReference type="EMBL" id="AZNF01000021">
    <property type="protein sequence ID" value="KID60114.1"/>
    <property type="molecule type" value="Genomic_DNA"/>
</dbReference>
<gene>
    <name evidence="8" type="ORF">MAN_10144</name>
</gene>
<dbReference type="VEuPathDB" id="FungiDB:MAN_10144"/>
<dbReference type="InterPro" id="IPR029056">
    <property type="entry name" value="Ribokinase-like"/>
</dbReference>
<name>A0A0B4FV41_METAF</name>
<accession>A0A0B4FV41</accession>
<feature type="non-terminal residue" evidence="8">
    <location>
        <position position="1"/>
    </location>
</feature>
<reference evidence="8 9" key="1">
    <citation type="journal article" date="2014" name="Proc. Natl. Acad. Sci. U.S.A.">
        <title>Trajectory and genomic determinants of fungal-pathogen speciation and host adaptation.</title>
        <authorList>
            <person name="Hu X."/>
            <person name="Xiao G."/>
            <person name="Zheng P."/>
            <person name="Shang Y."/>
            <person name="Su Y."/>
            <person name="Zhang X."/>
            <person name="Liu X."/>
            <person name="Zhan S."/>
            <person name="St Leger R.J."/>
            <person name="Wang C."/>
        </authorList>
    </citation>
    <scope>NUCLEOTIDE SEQUENCE [LARGE SCALE GENOMIC DNA]</scope>
    <source>
        <strain evidence="8 9">ARSEF 549</strain>
    </source>
</reference>
<dbReference type="OrthoDB" id="2104723at2759"/>
<dbReference type="Gene3D" id="3.40.1190.20">
    <property type="match status" value="1"/>
</dbReference>
<dbReference type="GO" id="GO:0009443">
    <property type="term" value="P:pyridoxal 5'-phosphate salvage"/>
    <property type="evidence" value="ECO:0007669"/>
    <property type="project" value="InterPro"/>
</dbReference>
<dbReference type="EC" id="2.7.1.35" evidence="2"/>
<dbReference type="HOGENOM" id="CLU_046496_0_0_1"/>
<evidence type="ECO:0000256" key="6">
    <source>
        <dbReference type="ARBA" id="ARBA00022840"/>
    </source>
</evidence>
<dbReference type="GO" id="GO:0008478">
    <property type="term" value="F:pyridoxal kinase activity"/>
    <property type="evidence" value="ECO:0007669"/>
    <property type="project" value="UniProtKB-EC"/>
</dbReference>
<keyword evidence="6" id="KW-0067">ATP-binding</keyword>
<dbReference type="Pfam" id="PF08543">
    <property type="entry name" value="Phos_pyr_kin"/>
    <property type="match status" value="1"/>
</dbReference>
<dbReference type="AlphaFoldDB" id="A0A0B4FV41"/>
<evidence type="ECO:0000256" key="3">
    <source>
        <dbReference type="ARBA" id="ARBA00022679"/>
    </source>
</evidence>
<organism evidence="8 9">
    <name type="scientific">Metarhizium anisopliae (strain ARSEF 549)</name>
    <dbReference type="NCBI Taxonomy" id="3151832"/>
    <lineage>
        <taxon>Eukaryota</taxon>
        <taxon>Fungi</taxon>
        <taxon>Dikarya</taxon>
        <taxon>Ascomycota</taxon>
        <taxon>Pezizomycotina</taxon>
        <taxon>Sordariomycetes</taxon>
        <taxon>Hypocreomycetidae</taxon>
        <taxon>Hypocreales</taxon>
        <taxon>Clavicipitaceae</taxon>
        <taxon>Metarhizium</taxon>
    </lineage>
</organism>
<dbReference type="InterPro" id="IPR013749">
    <property type="entry name" value="PM/HMP-P_kinase-1"/>
</dbReference>
<proteinExistence type="inferred from homology"/>
<dbReference type="CDD" id="cd01173">
    <property type="entry name" value="pyridoxal_pyridoxamine_kinase"/>
    <property type="match status" value="1"/>
</dbReference>
<dbReference type="Proteomes" id="UP000031186">
    <property type="component" value="Unassembled WGS sequence"/>
</dbReference>
<dbReference type="GO" id="GO:0005524">
    <property type="term" value="F:ATP binding"/>
    <property type="evidence" value="ECO:0007669"/>
    <property type="project" value="UniProtKB-KW"/>
</dbReference>
<keyword evidence="5 8" id="KW-0418">Kinase</keyword>
<dbReference type="GO" id="GO:0005829">
    <property type="term" value="C:cytosol"/>
    <property type="evidence" value="ECO:0007669"/>
    <property type="project" value="TreeGrafter"/>
</dbReference>
<feature type="domain" description="Pyridoxamine kinase/Phosphomethylpyrimidine kinase" evidence="7">
    <location>
        <begin position="35"/>
        <end position="167"/>
    </location>
</feature>
<evidence type="ECO:0000313" key="8">
    <source>
        <dbReference type="EMBL" id="KID60114.1"/>
    </source>
</evidence>
<dbReference type="InterPro" id="IPR004625">
    <property type="entry name" value="PyrdxlKinase"/>
</dbReference>
<evidence type="ECO:0000256" key="1">
    <source>
        <dbReference type="ARBA" id="ARBA00008805"/>
    </source>
</evidence>